<evidence type="ECO:0000313" key="2">
    <source>
        <dbReference type="EMBL" id="CAB4984929.1"/>
    </source>
</evidence>
<protein>
    <submittedName>
        <fullName evidence="2">Unannotated protein</fullName>
    </submittedName>
</protein>
<feature type="region of interest" description="Disordered" evidence="1">
    <location>
        <begin position="16"/>
        <end position="49"/>
    </location>
</feature>
<gene>
    <name evidence="2" type="ORF">UFOPK3967_00610</name>
</gene>
<evidence type="ECO:0000256" key="1">
    <source>
        <dbReference type="SAM" id="MobiDB-lite"/>
    </source>
</evidence>
<reference evidence="2" key="1">
    <citation type="submission" date="2020-05" db="EMBL/GenBank/DDBJ databases">
        <authorList>
            <person name="Chiriac C."/>
            <person name="Salcher M."/>
            <person name="Ghai R."/>
            <person name="Kavagutti S V."/>
        </authorList>
    </citation>
    <scope>NUCLEOTIDE SEQUENCE</scope>
</reference>
<organism evidence="2">
    <name type="scientific">freshwater metagenome</name>
    <dbReference type="NCBI Taxonomy" id="449393"/>
    <lineage>
        <taxon>unclassified sequences</taxon>
        <taxon>metagenomes</taxon>
        <taxon>ecological metagenomes</taxon>
    </lineage>
</organism>
<dbReference type="AlphaFoldDB" id="A0A6J7N315"/>
<proteinExistence type="predicted"/>
<dbReference type="EMBL" id="CAFBOS010000024">
    <property type="protein sequence ID" value="CAB4984929.1"/>
    <property type="molecule type" value="Genomic_DNA"/>
</dbReference>
<name>A0A6J7N315_9ZZZZ</name>
<feature type="compositionally biased region" description="Basic and acidic residues" evidence="1">
    <location>
        <begin position="17"/>
        <end position="49"/>
    </location>
</feature>
<sequence length="49" mass="5815">MVRLGDGRALVGLLKSTRVDEHEDHREHRREGEHMRNERVRRTPGEALR</sequence>
<accession>A0A6J7N315</accession>